<reference evidence="9" key="1">
    <citation type="journal article" date="2019" name="Int. J. Syst. Evol. Microbiol.">
        <title>The Global Catalogue of Microorganisms (GCM) 10K type strain sequencing project: providing services to taxonomists for standard genome sequencing and annotation.</title>
        <authorList>
            <consortium name="The Broad Institute Genomics Platform"/>
            <consortium name="The Broad Institute Genome Sequencing Center for Infectious Disease"/>
            <person name="Wu L."/>
            <person name="Ma J."/>
        </authorList>
    </citation>
    <scope>NUCLEOTIDE SEQUENCE [LARGE SCALE GENOMIC DNA]</scope>
    <source>
        <strain evidence="9">CGMCC 1.15180</strain>
    </source>
</reference>
<feature type="active site" description="Charge relay system" evidence="5">
    <location>
        <position position="196"/>
    </location>
</feature>
<dbReference type="PROSITE" id="PS00138">
    <property type="entry name" value="SUBTILASE_SER"/>
    <property type="match status" value="1"/>
</dbReference>
<protein>
    <submittedName>
        <fullName evidence="8">S8 family serine peptidase</fullName>
    </submittedName>
</protein>
<name>A0ABW1MJV6_9ACTN</name>
<evidence type="ECO:0000256" key="6">
    <source>
        <dbReference type="SAM" id="MobiDB-lite"/>
    </source>
</evidence>
<feature type="domain" description="Peptidase S8/S53" evidence="7">
    <location>
        <begin position="187"/>
        <end position="455"/>
    </location>
</feature>
<dbReference type="PANTHER" id="PTHR43806:SF11">
    <property type="entry name" value="CEREVISIN-RELATED"/>
    <property type="match status" value="1"/>
</dbReference>
<dbReference type="PRINTS" id="PR00723">
    <property type="entry name" value="SUBTILISIN"/>
</dbReference>
<dbReference type="Pfam" id="PF00082">
    <property type="entry name" value="Peptidase_S8"/>
    <property type="match status" value="1"/>
</dbReference>
<evidence type="ECO:0000256" key="4">
    <source>
        <dbReference type="ARBA" id="ARBA00022825"/>
    </source>
</evidence>
<dbReference type="InterPro" id="IPR023828">
    <property type="entry name" value="Peptidase_S8_Ser-AS"/>
</dbReference>
<feature type="active site" description="Charge relay system" evidence="5">
    <location>
        <position position="417"/>
    </location>
</feature>
<proteinExistence type="inferred from homology"/>
<evidence type="ECO:0000313" key="9">
    <source>
        <dbReference type="Proteomes" id="UP001596139"/>
    </source>
</evidence>
<gene>
    <name evidence="8" type="ORF">ACFP4F_14365</name>
</gene>
<evidence type="ECO:0000313" key="8">
    <source>
        <dbReference type="EMBL" id="MFC6063738.1"/>
    </source>
</evidence>
<dbReference type="InterPro" id="IPR015500">
    <property type="entry name" value="Peptidase_S8_subtilisin-rel"/>
</dbReference>
<accession>A0ABW1MJV6</accession>
<keyword evidence="9" id="KW-1185">Reference proteome</keyword>
<evidence type="ECO:0000256" key="5">
    <source>
        <dbReference type="PROSITE-ProRule" id="PRU01240"/>
    </source>
</evidence>
<comment type="caution">
    <text evidence="8">The sequence shown here is derived from an EMBL/GenBank/DDBJ whole genome shotgun (WGS) entry which is preliminary data.</text>
</comment>
<keyword evidence="4 5" id="KW-0720">Serine protease</keyword>
<comment type="similarity">
    <text evidence="1 5">Belongs to the peptidase S8 family.</text>
</comment>
<keyword evidence="3 5" id="KW-0378">Hydrolase</keyword>
<dbReference type="Gene3D" id="3.40.50.200">
    <property type="entry name" value="Peptidase S8/S53 domain"/>
    <property type="match status" value="1"/>
</dbReference>
<dbReference type="PANTHER" id="PTHR43806">
    <property type="entry name" value="PEPTIDASE S8"/>
    <property type="match status" value="1"/>
</dbReference>
<organism evidence="8 9">
    <name type="scientific">Streptomyces ochraceiscleroticus</name>
    <dbReference type="NCBI Taxonomy" id="47761"/>
    <lineage>
        <taxon>Bacteria</taxon>
        <taxon>Bacillati</taxon>
        <taxon>Actinomycetota</taxon>
        <taxon>Actinomycetes</taxon>
        <taxon>Kitasatosporales</taxon>
        <taxon>Streptomycetaceae</taxon>
        <taxon>Streptomyces</taxon>
    </lineage>
</organism>
<feature type="active site" description="Charge relay system" evidence="5">
    <location>
        <position position="231"/>
    </location>
</feature>
<dbReference type="PROSITE" id="PS51892">
    <property type="entry name" value="SUBTILASE"/>
    <property type="match status" value="1"/>
</dbReference>
<feature type="region of interest" description="Disordered" evidence="6">
    <location>
        <begin position="1"/>
        <end position="29"/>
    </location>
</feature>
<sequence>MSDTTQNSLPEKLYAHASPRSRGGTSLFDTGLQDRAITTKYGPDFTSSSDDIRNTAAELRKAGFEILGTSPTTVNIAGPSRLYEEYFQARLGAEERDVIKPGARRGQRTATFIDCPDTPLPGLIYADQSRVANLVEGVAIEEPVYPFQNSPPVRALPPRPKYWHLTVPEQVVELLDAEEPHHKELTGAGVRLTMVDTGWWGDHPYFADQGVRGTTVLGPEAEEAGTDENGHGTGESANVFALAPEVTFTMVKANFRNMLGAFNTAVEQDPPPDIISNSWGSDVKDPPLSAVQRATAASISLAVANGITVLFSAGNGHFGFPAQHPDVIAVGGVYIDRFGTAQASNYASGFASRIYADRAVPDVCGLVGMHPKGAYIMLPVPPGCEIDRELAGEKDAEFPESDETLDNDGWAAFSGTSAAAPQVAGVCALIREAYPNLSPRGVRNALMSSARDVTVGATNPDCCGEIASPGHNCATGYGLVSASAALAAATFQA</sequence>
<evidence type="ECO:0000256" key="2">
    <source>
        <dbReference type="ARBA" id="ARBA00022670"/>
    </source>
</evidence>
<keyword evidence="2 5" id="KW-0645">Protease</keyword>
<dbReference type="EMBL" id="JBHSPX010000004">
    <property type="protein sequence ID" value="MFC6063738.1"/>
    <property type="molecule type" value="Genomic_DNA"/>
</dbReference>
<evidence type="ECO:0000256" key="3">
    <source>
        <dbReference type="ARBA" id="ARBA00022801"/>
    </source>
</evidence>
<dbReference type="Proteomes" id="UP001596139">
    <property type="component" value="Unassembled WGS sequence"/>
</dbReference>
<dbReference type="SUPFAM" id="SSF52743">
    <property type="entry name" value="Subtilisin-like"/>
    <property type="match status" value="1"/>
</dbReference>
<evidence type="ECO:0000256" key="1">
    <source>
        <dbReference type="ARBA" id="ARBA00011073"/>
    </source>
</evidence>
<dbReference type="InterPro" id="IPR050131">
    <property type="entry name" value="Peptidase_S8_subtilisin-like"/>
</dbReference>
<dbReference type="InterPro" id="IPR000209">
    <property type="entry name" value="Peptidase_S8/S53_dom"/>
</dbReference>
<dbReference type="InterPro" id="IPR036852">
    <property type="entry name" value="Peptidase_S8/S53_dom_sf"/>
</dbReference>
<dbReference type="RefSeq" id="WP_031058306.1">
    <property type="nucleotide sequence ID" value="NZ_JBHSPX010000004.1"/>
</dbReference>
<evidence type="ECO:0000259" key="7">
    <source>
        <dbReference type="Pfam" id="PF00082"/>
    </source>
</evidence>